<dbReference type="InterPro" id="IPR001638">
    <property type="entry name" value="Solute-binding_3/MltF_N"/>
</dbReference>
<dbReference type="SMART" id="SM00062">
    <property type="entry name" value="PBPb"/>
    <property type="match status" value="1"/>
</dbReference>
<dbReference type="GO" id="GO:0006865">
    <property type="term" value="P:amino acid transport"/>
    <property type="evidence" value="ECO:0007669"/>
    <property type="project" value="TreeGrafter"/>
</dbReference>
<dbReference type="EMBL" id="PQFZ01000018">
    <property type="protein sequence ID" value="POR47588.1"/>
    <property type="molecule type" value="Genomic_DNA"/>
</dbReference>
<dbReference type="PANTHER" id="PTHR30085:SF7">
    <property type="entry name" value="AMINO-ACID ABC TRANSPORTER-BINDING PROTEIN YHDW-RELATED"/>
    <property type="match status" value="1"/>
</dbReference>
<dbReference type="CDD" id="cd13692">
    <property type="entry name" value="PBP2_BztA"/>
    <property type="match status" value="1"/>
</dbReference>
<evidence type="ECO:0000313" key="7">
    <source>
        <dbReference type="Proteomes" id="UP000236919"/>
    </source>
</evidence>
<evidence type="ECO:0000256" key="1">
    <source>
        <dbReference type="ARBA" id="ARBA00010333"/>
    </source>
</evidence>
<feature type="signal peptide" evidence="4">
    <location>
        <begin position="1"/>
        <end position="28"/>
    </location>
</feature>
<evidence type="ECO:0000259" key="5">
    <source>
        <dbReference type="SMART" id="SM00062"/>
    </source>
</evidence>
<dbReference type="AlphaFoldDB" id="A0A2S4LYV3"/>
<evidence type="ECO:0000313" key="6">
    <source>
        <dbReference type="EMBL" id="POR47588.1"/>
    </source>
</evidence>
<proteinExistence type="inferred from homology"/>
<gene>
    <name evidence="6" type="ORF">CYD53_11854</name>
</gene>
<dbReference type="Proteomes" id="UP000236919">
    <property type="component" value="Unassembled WGS sequence"/>
</dbReference>
<name>A0A2S4LYV3_9HYPH</name>
<comment type="similarity">
    <text evidence="1">Belongs to the bacterial solute-binding protein 3 family.</text>
</comment>
<dbReference type="PANTHER" id="PTHR30085">
    <property type="entry name" value="AMINO ACID ABC TRANSPORTER PERMEASE"/>
    <property type="match status" value="1"/>
</dbReference>
<keyword evidence="3 4" id="KW-0732">Signal</keyword>
<sequence length="346" mass="37202">MGERAMKKFLAAAIAGLGLAVTATAVSAQAPATLAQVKSRNILNCGSNTGLAGFGVPDAQGNWVGLDVDYCRAVAAAIFNDPAKVKFIPLSAKDRFTALQSGEVDLLVRNSTWTMSRDTSLGLLFTGVNYYDGQGFMVRKKLGVTSALQLSGASVCTQQGTTTELNLADFFRANNLKYEVVAFASSDETVKAYDAGRCDAFTTDASGLYAERLKLTAPDDHMVLPEIISKEPLGPSVRNTDAQWFNLVKWVHYAMLNAEELGVTKANVDEMLKSPNPEIKRLLGVEGKFGEGIGLTADWAYRIIKLVGNYGESFEKNVGQGSLLKIARGQNGLWTKGGLQYAPPVR</sequence>
<accession>A0A2S4LYV3</accession>
<feature type="domain" description="Solute-binding protein family 3/N-terminal" evidence="5">
    <location>
        <begin position="42"/>
        <end position="271"/>
    </location>
</feature>
<keyword evidence="2" id="KW-0813">Transport</keyword>
<organism evidence="6 7">
    <name type="scientific">Bosea psychrotolerans</name>
    <dbReference type="NCBI Taxonomy" id="1871628"/>
    <lineage>
        <taxon>Bacteria</taxon>
        <taxon>Pseudomonadati</taxon>
        <taxon>Pseudomonadota</taxon>
        <taxon>Alphaproteobacteria</taxon>
        <taxon>Hyphomicrobiales</taxon>
        <taxon>Boseaceae</taxon>
        <taxon>Bosea</taxon>
    </lineage>
</organism>
<dbReference type="SUPFAM" id="SSF53850">
    <property type="entry name" value="Periplasmic binding protein-like II"/>
    <property type="match status" value="1"/>
</dbReference>
<evidence type="ECO:0000256" key="4">
    <source>
        <dbReference type="SAM" id="SignalP"/>
    </source>
</evidence>
<evidence type="ECO:0000256" key="3">
    <source>
        <dbReference type="ARBA" id="ARBA00022729"/>
    </source>
</evidence>
<protein>
    <submittedName>
        <fullName evidence="6">General L-amino acid transport system substrate-binding protein</fullName>
    </submittedName>
</protein>
<reference evidence="6 7" key="1">
    <citation type="submission" date="2018-01" db="EMBL/GenBank/DDBJ databases">
        <title>Genomic Encyclopedia of Type Strains, Phase III (KMG-III): the genomes of soil and plant-associated and newly described type strains.</title>
        <authorList>
            <person name="Whitman W."/>
        </authorList>
    </citation>
    <scope>NUCLEOTIDE SEQUENCE [LARGE SCALE GENOMIC DNA]</scope>
    <source>
        <strain evidence="6 7">1131</strain>
    </source>
</reference>
<dbReference type="InterPro" id="IPR051455">
    <property type="entry name" value="Bact_solute-bind_prot3"/>
</dbReference>
<dbReference type="Pfam" id="PF00497">
    <property type="entry name" value="SBP_bac_3"/>
    <property type="match status" value="1"/>
</dbReference>
<feature type="chain" id="PRO_5015778478" evidence="4">
    <location>
        <begin position="29"/>
        <end position="346"/>
    </location>
</feature>
<comment type="caution">
    <text evidence="6">The sequence shown here is derived from an EMBL/GenBank/DDBJ whole genome shotgun (WGS) entry which is preliminary data.</text>
</comment>
<evidence type="ECO:0000256" key="2">
    <source>
        <dbReference type="ARBA" id="ARBA00022448"/>
    </source>
</evidence>
<keyword evidence="7" id="KW-1185">Reference proteome</keyword>
<dbReference type="Gene3D" id="3.40.190.10">
    <property type="entry name" value="Periplasmic binding protein-like II"/>
    <property type="match status" value="2"/>
</dbReference>